<evidence type="ECO:0000313" key="4">
    <source>
        <dbReference type="Proteomes" id="UP000325313"/>
    </source>
</evidence>
<dbReference type="InterPro" id="IPR025331">
    <property type="entry name" value="TNT"/>
</dbReference>
<dbReference type="EMBL" id="VDEP01000405">
    <property type="protein sequence ID" value="KAA1088614.1"/>
    <property type="molecule type" value="Genomic_DNA"/>
</dbReference>
<name>A0A5B0NJA2_PUCGR</name>
<dbReference type="PANTHER" id="PTHR42059:SF1">
    <property type="entry name" value="TNT DOMAIN-CONTAINING PROTEIN"/>
    <property type="match status" value="1"/>
</dbReference>
<accession>A0A5B0NJA2</accession>
<feature type="signal peptide" evidence="1">
    <location>
        <begin position="1"/>
        <end position="18"/>
    </location>
</feature>
<evidence type="ECO:0000313" key="3">
    <source>
        <dbReference type="EMBL" id="KAA1088614.1"/>
    </source>
</evidence>
<keyword evidence="1" id="KW-0732">Signal</keyword>
<evidence type="ECO:0000259" key="2">
    <source>
        <dbReference type="Pfam" id="PF14021"/>
    </source>
</evidence>
<reference evidence="3 4" key="1">
    <citation type="submission" date="2019-05" db="EMBL/GenBank/DDBJ databases">
        <title>Emergence of the Ug99 lineage of the wheat stem rust pathogen through somatic hybridization.</title>
        <authorList>
            <person name="Li F."/>
            <person name="Upadhyaya N.M."/>
            <person name="Sperschneider J."/>
            <person name="Matny O."/>
            <person name="Nguyen-Phuc H."/>
            <person name="Mago R."/>
            <person name="Raley C."/>
            <person name="Miller M.E."/>
            <person name="Silverstein K.A.T."/>
            <person name="Henningsen E."/>
            <person name="Hirsch C.D."/>
            <person name="Visser B."/>
            <person name="Pretorius Z.A."/>
            <person name="Steffenson B.J."/>
            <person name="Schwessinger B."/>
            <person name="Dodds P.N."/>
            <person name="Figueroa M."/>
        </authorList>
    </citation>
    <scope>NUCLEOTIDE SEQUENCE [LARGE SCALE GENOMIC DNA]</scope>
    <source>
        <strain evidence="3 4">Ug99</strain>
    </source>
</reference>
<dbReference type="Pfam" id="PF14021">
    <property type="entry name" value="TNT"/>
    <property type="match status" value="1"/>
</dbReference>
<dbReference type="AlphaFoldDB" id="A0A5B0NJA2"/>
<dbReference type="InterPro" id="IPR053024">
    <property type="entry name" value="Fungal_surface_NADase"/>
</dbReference>
<organism evidence="3 4">
    <name type="scientific">Puccinia graminis f. sp. tritici</name>
    <dbReference type="NCBI Taxonomy" id="56615"/>
    <lineage>
        <taxon>Eukaryota</taxon>
        <taxon>Fungi</taxon>
        <taxon>Dikarya</taxon>
        <taxon>Basidiomycota</taxon>
        <taxon>Pucciniomycotina</taxon>
        <taxon>Pucciniomycetes</taxon>
        <taxon>Pucciniales</taxon>
        <taxon>Pucciniaceae</taxon>
        <taxon>Puccinia</taxon>
    </lineage>
</organism>
<evidence type="ECO:0000256" key="1">
    <source>
        <dbReference type="SAM" id="SignalP"/>
    </source>
</evidence>
<feature type="domain" description="TNT" evidence="2">
    <location>
        <begin position="135"/>
        <end position="233"/>
    </location>
</feature>
<dbReference type="Proteomes" id="UP000325313">
    <property type="component" value="Unassembled WGS sequence"/>
</dbReference>
<protein>
    <recommendedName>
        <fullName evidence="2">TNT domain-containing protein</fullName>
    </recommendedName>
</protein>
<gene>
    <name evidence="3" type="ORF">PGTUg99_007656</name>
</gene>
<feature type="chain" id="PRO_5022932022" description="TNT domain-containing protein" evidence="1">
    <location>
        <begin position="19"/>
        <end position="235"/>
    </location>
</feature>
<comment type="caution">
    <text evidence="3">The sequence shown here is derived from an EMBL/GenBank/DDBJ whole genome shotgun (WGS) entry which is preliminary data.</text>
</comment>
<sequence length="235" mass="26000">MKKLFVLPLLVYISFTQPYGIRSSQSFNVTSDVEGVNRSETKALGPQAGKCRNPCTSQSHPNSSFYVCGDPRLGPVQLPTKPPLSAMTSSYDRFGGVCPEAFLKKWTAHGSFDIPPHDGFLVNVDNVPIFGNVSLEVGRRIDRFGSEFGTIAHPARAPYAERSLPPSNLNTPIDQNGKPGKYPFNYHLYEVQKRIVVLAGPIAPWFGQPGMGTQFKFSQNILNYVNQGHLKRIET</sequence>
<dbReference type="GO" id="GO:0050135">
    <property type="term" value="F:NADP+ nucleosidase activity"/>
    <property type="evidence" value="ECO:0007669"/>
    <property type="project" value="InterPro"/>
</dbReference>
<proteinExistence type="predicted"/>
<dbReference type="PANTHER" id="PTHR42059">
    <property type="entry name" value="TNT DOMAIN-CONTAINING PROTEIN"/>
    <property type="match status" value="1"/>
</dbReference>